<accession>A0A7L8ZM69</accession>
<gene>
    <name evidence="1" type="ORF">pEaSNUABM12_00350</name>
</gene>
<name>A0A7L8ZM69_9CAUD</name>
<protein>
    <submittedName>
        <fullName evidence="1">Uncharacterized protein</fullName>
    </submittedName>
</protein>
<evidence type="ECO:0000313" key="1">
    <source>
        <dbReference type="EMBL" id="QOI71288.1"/>
    </source>
</evidence>
<dbReference type="Proteomes" id="UP000594095">
    <property type="component" value="Genome"/>
</dbReference>
<evidence type="ECO:0000313" key="2">
    <source>
        <dbReference type="Proteomes" id="UP000594095"/>
    </source>
</evidence>
<reference evidence="1 2" key="1">
    <citation type="submission" date="2020-08" db="EMBL/GenBank/DDBJ databases">
        <title>Complete genome sequence of Erwinia phage pEa_SNUABM_12.</title>
        <authorList>
            <person name="Kim S.G."/>
            <person name="Lee S.B."/>
            <person name="Park S.C."/>
        </authorList>
    </citation>
    <scope>NUCLEOTIDE SEQUENCE [LARGE SCALE GENOMIC DNA]</scope>
</reference>
<proteinExistence type="predicted"/>
<organism evidence="1 2">
    <name type="scientific">Erwinia phage pEa_SNUABM_12</name>
    <dbReference type="NCBI Taxonomy" id="2768773"/>
    <lineage>
        <taxon>Viruses</taxon>
        <taxon>Duplodnaviria</taxon>
        <taxon>Heunggongvirae</taxon>
        <taxon>Uroviricota</taxon>
        <taxon>Caudoviricetes</taxon>
        <taxon>Eneladusvirus</taxon>
        <taxon>Eneladusvirus BF</taxon>
    </lineage>
</organism>
<dbReference type="EMBL" id="MT939486">
    <property type="protein sequence ID" value="QOI71288.1"/>
    <property type="molecule type" value="Genomic_DNA"/>
</dbReference>
<sequence length="208" mass="24582">MGTRNLIAAEKDGQVKVAQYCQWDGYFTGQGENIANFIRNELAEESSSQKFRENIDKCIFVDDDFMRAAQIEAGLNPDDQYVSYGDPALARYQEKYPQFNRSTGADIFYLIKNGIFELRNDFDFGRYSLWCEFAYIINLDNNTLEIYTGFNNNENLEIPEVYRRWTKDPESNYYPVKLHTIVTFRELWENENYMEELQEAEFENEGEE</sequence>